<evidence type="ECO:0000256" key="13">
    <source>
        <dbReference type="SAM" id="Phobius"/>
    </source>
</evidence>
<evidence type="ECO:0000256" key="5">
    <source>
        <dbReference type="ARBA" id="ARBA00022475"/>
    </source>
</evidence>
<comment type="caution">
    <text evidence="15">The sequence shown here is derived from an EMBL/GenBank/DDBJ whole genome shotgun (WGS) entry which is preliminary data.</text>
</comment>
<evidence type="ECO:0000256" key="2">
    <source>
        <dbReference type="ARBA" id="ARBA00006278"/>
    </source>
</evidence>
<evidence type="ECO:0000259" key="14">
    <source>
        <dbReference type="PROSITE" id="PS51384"/>
    </source>
</evidence>
<dbReference type="OrthoDB" id="10006946at2759"/>
<dbReference type="InterPro" id="IPR017938">
    <property type="entry name" value="Riboflavin_synthase-like_b-brl"/>
</dbReference>
<dbReference type="InterPro" id="IPR051410">
    <property type="entry name" value="Ferric/Cupric_Reductase"/>
</dbReference>
<dbReference type="GO" id="GO:0052851">
    <property type="term" value="F:ferric-chelate reductase (NADPH) activity"/>
    <property type="evidence" value="ECO:0007669"/>
    <property type="project" value="UniProtKB-EC"/>
</dbReference>
<evidence type="ECO:0000313" key="15">
    <source>
        <dbReference type="EMBL" id="KAH7325003.1"/>
    </source>
</evidence>
<dbReference type="CDD" id="cd06186">
    <property type="entry name" value="NOX_Duox_like_FAD_NADP"/>
    <property type="match status" value="1"/>
</dbReference>
<evidence type="ECO:0000256" key="8">
    <source>
        <dbReference type="ARBA" id="ARBA00022989"/>
    </source>
</evidence>
<proteinExistence type="inferred from homology"/>
<accession>A0A8K0T3I8</accession>
<evidence type="ECO:0000256" key="7">
    <source>
        <dbReference type="ARBA" id="ARBA00022982"/>
    </source>
</evidence>
<comment type="similarity">
    <text evidence="2">Belongs to the ferric reductase (FRE) family.</text>
</comment>
<evidence type="ECO:0000256" key="9">
    <source>
        <dbReference type="ARBA" id="ARBA00023002"/>
    </source>
</evidence>
<evidence type="ECO:0000256" key="10">
    <source>
        <dbReference type="ARBA" id="ARBA00023065"/>
    </source>
</evidence>
<keyword evidence="16" id="KW-1185">Reference proteome</keyword>
<dbReference type="EMBL" id="JAGPNK010000003">
    <property type="protein sequence ID" value="KAH7325003.1"/>
    <property type="molecule type" value="Genomic_DNA"/>
</dbReference>
<dbReference type="InterPro" id="IPR013112">
    <property type="entry name" value="FAD-bd_8"/>
</dbReference>
<dbReference type="PANTHER" id="PTHR32361">
    <property type="entry name" value="FERRIC/CUPRIC REDUCTASE TRANSMEMBRANE COMPONENT"/>
    <property type="match status" value="1"/>
</dbReference>
<keyword evidence="10" id="KW-0406">Ion transport</keyword>
<sequence length="578" mass="64628">MGWPYEFLTLSDEDKLLRRNTLDLYAAIAHASALLPAFLYLIFRLILARISRPGASASDGHGEYEQVPRSPLIKARRMDSPARLAAHWSRLSWWMGSDVYFRGAHWGQRDQWVLAFAWTAWLVVLSVMGTGKDYLHLTKRLGMIAVSQLPIQYLLSLKALNPFAWAFRSSHEHINRYHRVLGRIVYGFIIAHIILYEYFFLMKGVWLRRMLQFVVLCGSGSAVAFTALFATSTVSVMIKSYRVFFVTHLVVAFAVPAMLFIHAPPIRVYLVEALVVFLFDLATRRMGIVVAPTALETIPGTNLVKASITLPSAKADRFRALPGSHVYLSIPPAARSSEYPPSKDLIVDFMFNPFTVASVNDDNNDITLVARTRSGPMSTFLSHHAASNGKVHLGVDGPYGALGKHYHDLISSKIQRVLLFAGGVGATFALPIYQAILHDNPVAKVRLVWAIRGAGDATWAVSRDTSGQSVLADENIELFLTGDMGAGADPEISPANGDDVHLSTMHHDSRRGRYTSQHNRKRPDFDKIIDTTFRQGTEETIAILVCGPAEMARDIRARVTPWVMRGRKVWWHNESFGW</sequence>
<evidence type="ECO:0000256" key="3">
    <source>
        <dbReference type="ARBA" id="ARBA00012668"/>
    </source>
</evidence>
<evidence type="ECO:0000256" key="1">
    <source>
        <dbReference type="ARBA" id="ARBA00004651"/>
    </source>
</evidence>
<protein>
    <recommendedName>
        <fullName evidence="3">ferric-chelate reductase (NADPH)</fullName>
        <ecNumber evidence="3">1.16.1.9</ecNumber>
    </recommendedName>
</protein>
<dbReference type="InterPro" id="IPR017927">
    <property type="entry name" value="FAD-bd_FR_type"/>
</dbReference>
<dbReference type="SUPFAM" id="SSF63380">
    <property type="entry name" value="Riboflavin synthase domain-like"/>
    <property type="match status" value="1"/>
</dbReference>
<organism evidence="15 16">
    <name type="scientific">Stachybotrys elegans</name>
    <dbReference type="NCBI Taxonomy" id="80388"/>
    <lineage>
        <taxon>Eukaryota</taxon>
        <taxon>Fungi</taxon>
        <taxon>Dikarya</taxon>
        <taxon>Ascomycota</taxon>
        <taxon>Pezizomycotina</taxon>
        <taxon>Sordariomycetes</taxon>
        <taxon>Hypocreomycetidae</taxon>
        <taxon>Hypocreales</taxon>
        <taxon>Stachybotryaceae</taxon>
        <taxon>Stachybotrys</taxon>
    </lineage>
</organism>
<keyword evidence="11 13" id="KW-0472">Membrane</keyword>
<keyword evidence="6 13" id="KW-0812">Transmembrane</keyword>
<keyword evidence="4" id="KW-0813">Transport</keyword>
<dbReference type="PANTHER" id="PTHR32361:SF28">
    <property type="entry name" value="FRP1P"/>
    <property type="match status" value="1"/>
</dbReference>
<keyword evidence="8 13" id="KW-1133">Transmembrane helix</keyword>
<evidence type="ECO:0000256" key="6">
    <source>
        <dbReference type="ARBA" id="ARBA00022692"/>
    </source>
</evidence>
<dbReference type="GO" id="GO:0005886">
    <property type="term" value="C:plasma membrane"/>
    <property type="evidence" value="ECO:0007669"/>
    <property type="project" value="UniProtKB-SubCell"/>
</dbReference>
<feature type="transmembrane region" description="Helical" evidence="13">
    <location>
        <begin position="24"/>
        <end position="43"/>
    </location>
</feature>
<keyword evidence="5" id="KW-1003">Cell membrane</keyword>
<comment type="catalytic activity">
    <reaction evidence="12">
        <text>2 a Fe(II)-siderophore + NADP(+) + H(+) = 2 a Fe(III)-siderophore + NADPH</text>
        <dbReference type="Rhea" id="RHEA:28795"/>
        <dbReference type="Rhea" id="RHEA-COMP:11342"/>
        <dbReference type="Rhea" id="RHEA-COMP:11344"/>
        <dbReference type="ChEBI" id="CHEBI:15378"/>
        <dbReference type="ChEBI" id="CHEBI:29033"/>
        <dbReference type="ChEBI" id="CHEBI:29034"/>
        <dbReference type="ChEBI" id="CHEBI:57783"/>
        <dbReference type="ChEBI" id="CHEBI:58349"/>
        <dbReference type="EC" id="1.16.1.9"/>
    </reaction>
</comment>
<evidence type="ECO:0000256" key="12">
    <source>
        <dbReference type="ARBA" id="ARBA00048483"/>
    </source>
</evidence>
<dbReference type="Gene3D" id="3.40.50.80">
    <property type="entry name" value="Nucleotide-binding domain of ferredoxin-NADP reductase (FNR) module"/>
    <property type="match status" value="1"/>
</dbReference>
<dbReference type="InterPro" id="IPR013121">
    <property type="entry name" value="Fe_red_NAD-bd_6"/>
</dbReference>
<dbReference type="EC" id="1.16.1.9" evidence="3"/>
<dbReference type="AlphaFoldDB" id="A0A8K0T3I8"/>
<dbReference type="SFLD" id="SFLDS00052">
    <property type="entry name" value="Ferric_Reductase_Domain"/>
    <property type="match status" value="1"/>
</dbReference>
<dbReference type="PROSITE" id="PS51384">
    <property type="entry name" value="FAD_FR"/>
    <property type="match status" value="1"/>
</dbReference>
<feature type="transmembrane region" description="Helical" evidence="13">
    <location>
        <begin position="151"/>
        <end position="168"/>
    </location>
</feature>
<name>A0A8K0T3I8_9HYPO</name>
<dbReference type="GO" id="GO:0006879">
    <property type="term" value="P:intracellular iron ion homeostasis"/>
    <property type="evidence" value="ECO:0007669"/>
    <property type="project" value="TreeGrafter"/>
</dbReference>
<dbReference type="InterPro" id="IPR013130">
    <property type="entry name" value="Fe3_Rdtase_TM_dom"/>
</dbReference>
<dbReference type="Proteomes" id="UP000813444">
    <property type="component" value="Unassembled WGS sequence"/>
</dbReference>
<dbReference type="SFLD" id="SFLDG01168">
    <property type="entry name" value="Ferric_reductase_subgroup_(FRE"/>
    <property type="match status" value="1"/>
</dbReference>
<dbReference type="Pfam" id="PF08022">
    <property type="entry name" value="FAD_binding_8"/>
    <property type="match status" value="1"/>
</dbReference>
<dbReference type="GO" id="GO:0006826">
    <property type="term" value="P:iron ion transport"/>
    <property type="evidence" value="ECO:0007669"/>
    <property type="project" value="TreeGrafter"/>
</dbReference>
<evidence type="ECO:0000256" key="4">
    <source>
        <dbReference type="ARBA" id="ARBA00022448"/>
    </source>
</evidence>
<dbReference type="InterPro" id="IPR039261">
    <property type="entry name" value="FNR_nucleotide-bd"/>
</dbReference>
<evidence type="ECO:0000256" key="11">
    <source>
        <dbReference type="ARBA" id="ARBA00023136"/>
    </source>
</evidence>
<reference evidence="15" key="1">
    <citation type="journal article" date="2021" name="Nat. Commun.">
        <title>Genetic determinants of endophytism in the Arabidopsis root mycobiome.</title>
        <authorList>
            <person name="Mesny F."/>
            <person name="Miyauchi S."/>
            <person name="Thiergart T."/>
            <person name="Pickel B."/>
            <person name="Atanasova L."/>
            <person name="Karlsson M."/>
            <person name="Huettel B."/>
            <person name="Barry K.W."/>
            <person name="Haridas S."/>
            <person name="Chen C."/>
            <person name="Bauer D."/>
            <person name="Andreopoulos W."/>
            <person name="Pangilinan J."/>
            <person name="LaButti K."/>
            <person name="Riley R."/>
            <person name="Lipzen A."/>
            <person name="Clum A."/>
            <person name="Drula E."/>
            <person name="Henrissat B."/>
            <person name="Kohler A."/>
            <person name="Grigoriev I.V."/>
            <person name="Martin F.M."/>
            <person name="Hacquard S."/>
        </authorList>
    </citation>
    <scope>NUCLEOTIDE SEQUENCE</scope>
    <source>
        <strain evidence="15">MPI-CAGE-CH-0235</strain>
    </source>
</reference>
<dbReference type="SUPFAM" id="SSF52343">
    <property type="entry name" value="Ferredoxin reductase-like, C-terminal NADP-linked domain"/>
    <property type="match status" value="1"/>
</dbReference>
<dbReference type="GO" id="GO:0015677">
    <property type="term" value="P:copper ion import"/>
    <property type="evidence" value="ECO:0007669"/>
    <property type="project" value="TreeGrafter"/>
</dbReference>
<feature type="transmembrane region" description="Helical" evidence="13">
    <location>
        <begin position="180"/>
        <end position="199"/>
    </location>
</feature>
<dbReference type="Pfam" id="PF01794">
    <property type="entry name" value="Ferric_reduct"/>
    <property type="match status" value="1"/>
</dbReference>
<keyword evidence="9" id="KW-0560">Oxidoreductase</keyword>
<keyword evidence="7" id="KW-0249">Electron transport</keyword>
<feature type="transmembrane region" description="Helical" evidence="13">
    <location>
        <begin position="243"/>
        <end position="260"/>
    </location>
</feature>
<feature type="domain" description="FAD-binding FR-type" evidence="14">
    <location>
        <begin position="282"/>
        <end position="405"/>
    </location>
</feature>
<dbReference type="Pfam" id="PF08030">
    <property type="entry name" value="NAD_binding_6"/>
    <property type="match status" value="1"/>
</dbReference>
<feature type="transmembrane region" description="Helical" evidence="13">
    <location>
        <begin position="211"/>
        <end position="231"/>
    </location>
</feature>
<comment type="subcellular location">
    <subcellularLocation>
        <location evidence="1">Cell membrane</location>
        <topology evidence="1">Multi-pass membrane protein</topology>
    </subcellularLocation>
</comment>
<evidence type="ECO:0000313" key="16">
    <source>
        <dbReference type="Proteomes" id="UP000813444"/>
    </source>
</evidence>
<feature type="transmembrane region" description="Helical" evidence="13">
    <location>
        <begin position="112"/>
        <end position="131"/>
    </location>
</feature>
<gene>
    <name evidence="15" type="ORF">B0I35DRAFT_370466</name>
</gene>